<keyword evidence="1" id="KW-1133">Transmembrane helix</keyword>
<feature type="transmembrane region" description="Helical" evidence="1">
    <location>
        <begin position="69"/>
        <end position="90"/>
    </location>
</feature>
<dbReference type="EMBL" id="JBHSMJ010000054">
    <property type="protein sequence ID" value="MFC5452509.1"/>
    <property type="molecule type" value="Genomic_DNA"/>
</dbReference>
<evidence type="ECO:0000313" key="2">
    <source>
        <dbReference type="EMBL" id="MFC5452509.1"/>
    </source>
</evidence>
<proteinExistence type="predicted"/>
<evidence type="ECO:0000256" key="1">
    <source>
        <dbReference type="SAM" id="Phobius"/>
    </source>
</evidence>
<evidence type="ECO:0000313" key="3">
    <source>
        <dbReference type="Proteomes" id="UP001596044"/>
    </source>
</evidence>
<dbReference type="RefSeq" id="WP_270880787.1">
    <property type="nucleotide sequence ID" value="NZ_JAQFVF010000038.1"/>
</dbReference>
<keyword evidence="1" id="KW-0472">Membrane</keyword>
<dbReference type="Proteomes" id="UP001596044">
    <property type="component" value="Unassembled WGS sequence"/>
</dbReference>
<protein>
    <submittedName>
        <fullName evidence="2">Uncharacterized protein</fullName>
    </submittedName>
</protein>
<keyword evidence="1" id="KW-0812">Transmembrane</keyword>
<gene>
    <name evidence="2" type="ORF">ACFPOG_30345</name>
</gene>
<reference evidence="3" key="1">
    <citation type="journal article" date="2019" name="Int. J. Syst. Evol. Microbiol.">
        <title>The Global Catalogue of Microorganisms (GCM) 10K type strain sequencing project: providing services to taxonomists for standard genome sequencing and annotation.</title>
        <authorList>
            <consortium name="The Broad Institute Genomics Platform"/>
            <consortium name="The Broad Institute Genome Sequencing Center for Infectious Disease"/>
            <person name="Wu L."/>
            <person name="Ma J."/>
        </authorList>
    </citation>
    <scope>NUCLEOTIDE SEQUENCE [LARGE SCALE GENOMIC DNA]</scope>
    <source>
        <strain evidence="3">KACC 11904</strain>
    </source>
</reference>
<comment type="caution">
    <text evidence="2">The sequence shown here is derived from an EMBL/GenBank/DDBJ whole genome shotgun (WGS) entry which is preliminary data.</text>
</comment>
<sequence length="96" mass="10817">MEPGIDKKKDHHREITYQVGWKKGKIEWQEGAGAEGGGKAHTPEELHAASCERRLQLLWRAVPALPGALLLPLLYALPVICFMLTILLVYHLRLHS</sequence>
<accession>A0ABW0KGU2</accession>
<organism evidence="2 3">
    <name type="scientific">Paenibacillus aestuarii</name>
    <dbReference type="NCBI Taxonomy" id="516965"/>
    <lineage>
        <taxon>Bacteria</taxon>
        <taxon>Bacillati</taxon>
        <taxon>Bacillota</taxon>
        <taxon>Bacilli</taxon>
        <taxon>Bacillales</taxon>
        <taxon>Paenibacillaceae</taxon>
        <taxon>Paenibacillus</taxon>
    </lineage>
</organism>
<keyword evidence="3" id="KW-1185">Reference proteome</keyword>
<name>A0ABW0KGU2_9BACL</name>